<dbReference type="InterPro" id="IPR043128">
    <property type="entry name" value="Rev_trsase/Diguanyl_cyclase"/>
</dbReference>
<dbReference type="Pfam" id="PF00990">
    <property type="entry name" value="GGDEF"/>
    <property type="match status" value="1"/>
</dbReference>
<dbReference type="InterPro" id="IPR029787">
    <property type="entry name" value="Nucleotide_cyclase"/>
</dbReference>
<dbReference type="InterPro" id="IPR050469">
    <property type="entry name" value="Diguanylate_Cyclase"/>
</dbReference>
<dbReference type="EC" id="2.7.7.65" evidence="1"/>
<dbReference type="PROSITE" id="PS50887">
    <property type="entry name" value="GGDEF"/>
    <property type="match status" value="1"/>
</dbReference>
<organism evidence="1">
    <name type="scientific">Eubacterium limosum</name>
    <dbReference type="NCBI Taxonomy" id="1736"/>
    <lineage>
        <taxon>Bacteria</taxon>
        <taxon>Bacillati</taxon>
        <taxon>Bacillota</taxon>
        <taxon>Clostridia</taxon>
        <taxon>Eubacteriales</taxon>
        <taxon>Eubacteriaceae</taxon>
        <taxon>Eubacterium</taxon>
    </lineage>
</organism>
<gene>
    <name evidence="1" type="primary">ycdT_2</name>
    <name evidence="1" type="ORF">ELLFYP34_00574</name>
</gene>
<sequence>MTEIPNALMLLLILLLSGLYAHASWGLLSALKQDAIPLHYWWPVLGLCLCALFLIMAVFNLPLPLFFLLLYGLKVCELLHFPDTDRQNWAAVNESFLYTCAACLVLIGLLSFALGMNVQALLANPLLRTTCLAALLLCNLITELFLSRHAEALAVFKDIYGSEESRLFIQFTFLGVVFVLADAGACLFDLPTTVVSLFLVGSNALLLMMVGFFMNQISIINQENYLEHEHTLLTSTMQQQTARTEALKDTAYRDPLTGAYTRLYIFDYLALFLSRGEAFALAYIDLDGLKAINDSFGHLAGDQYLKAFSSRFSENLNREDVFARIGGDEFMVLFPGITAGAARARLLTIRRRLEAARCENWSLSFSFGVSEAPTGTSKPREALIREADLSMYEDKSARRKKEVQA</sequence>
<keyword evidence="1" id="KW-0808">Transferase</keyword>
<dbReference type="GO" id="GO:0052621">
    <property type="term" value="F:diguanylate cyclase activity"/>
    <property type="evidence" value="ECO:0007669"/>
    <property type="project" value="UniProtKB-EC"/>
</dbReference>
<name>A0A6N3FSW7_EUBLI</name>
<dbReference type="InterPro" id="IPR000160">
    <property type="entry name" value="GGDEF_dom"/>
</dbReference>
<reference evidence="1" key="1">
    <citation type="submission" date="2019-11" db="EMBL/GenBank/DDBJ databases">
        <authorList>
            <person name="Feng L."/>
        </authorList>
    </citation>
    <scope>NUCLEOTIDE SEQUENCE</scope>
    <source>
        <strain evidence="1">ElimosumLFYP34</strain>
    </source>
</reference>
<proteinExistence type="predicted"/>
<dbReference type="CDD" id="cd01949">
    <property type="entry name" value="GGDEF"/>
    <property type="match status" value="1"/>
</dbReference>
<dbReference type="PANTHER" id="PTHR45138:SF9">
    <property type="entry name" value="DIGUANYLATE CYCLASE DGCM-RELATED"/>
    <property type="match status" value="1"/>
</dbReference>
<dbReference type="SUPFAM" id="SSF55073">
    <property type="entry name" value="Nucleotide cyclase"/>
    <property type="match status" value="1"/>
</dbReference>
<evidence type="ECO:0000313" key="1">
    <source>
        <dbReference type="EMBL" id="VYU55378.1"/>
    </source>
</evidence>
<dbReference type="EMBL" id="CACRTR010000012">
    <property type="protein sequence ID" value="VYU55378.1"/>
    <property type="molecule type" value="Genomic_DNA"/>
</dbReference>
<dbReference type="SMART" id="SM00267">
    <property type="entry name" value="GGDEF"/>
    <property type="match status" value="1"/>
</dbReference>
<keyword evidence="1" id="KW-0548">Nucleotidyltransferase</keyword>
<protein>
    <submittedName>
        <fullName evidence="1">Putative diguanylate cyclase YcdT</fullName>
        <ecNumber evidence="1">2.7.7.65</ecNumber>
    </submittedName>
</protein>
<dbReference type="Gene3D" id="3.30.70.270">
    <property type="match status" value="1"/>
</dbReference>
<accession>A0A6N3FSW7</accession>
<dbReference type="NCBIfam" id="TIGR00254">
    <property type="entry name" value="GGDEF"/>
    <property type="match status" value="1"/>
</dbReference>
<dbReference type="PANTHER" id="PTHR45138">
    <property type="entry name" value="REGULATORY COMPONENTS OF SENSORY TRANSDUCTION SYSTEM"/>
    <property type="match status" value="1"/>
</dbReference>
<dbReference type="AlphaFoldDB" id="A0A6N3FSW7"/>